<dbReference type="Pfam" id="PF03861">
    <property type="entry name" value="ANTAR"/>
    <property type="match status" value="1"/>
</dbReference>
<evidence type="ECO:0000313" key="6">
    <source>
        <dbReference type="EMBL" id="TCO21879.1"/>
    </source>
</evidence>
<dbReference type="PROSITE" id="PS50921">
    <property type="entry name" value="ANTAR"/>
    <property type="match status" value="1"/>
</dbReference>
<dbReference type="InterPro" id="IPR003018">
    <property type="entry name" value="GAF"/>
</dbReference>
<sequence>MTEHTVETAAAFARLALELHQEDGVEETIDAVARFALQAVNCTQAGILLAGRSGRLDLGATTDPAVEKADLLQLELGQGPAQAIVADREAVVVVPDLATDDRWPLWSGAVADLGLRTVLAVRLQAHDKTVGVLELFNSEPFAFDDDDIAVAHILARHASVAVGTARQEETLWQAIDARKLIGQAQGILMERFGLDGDRAFAVLQRYSQDNNVKLREVARRLVDTGLLPKGSKPVQQ</sequence>
<keyword evidence="1" id="KW-0808">Transferase</keyword>
<reference evidence="6 7" key="1">
    <citation type="journal article" date="2015" name="Stand. Genomic Sci.">
        <title>Genomic Encyclopedia of Bacterial and Archaeal Type Strains, Phase III: the genomes of soil and plant-associated and newly described type strains.</title>
        <authorList>
            <person name="Whitman W.B."/>
            <person name="Woyke T."/>
            <person name="Klenk H.P."/>
            <person name="Zhou Y."/>
            <person name="Lilburn T.G."/>
            <person name="Beck B.J."/>
            <person name="De Vos P."/>
            <person name="Vandamme P."/>
            <person name="Eisen J.A."/>
            <person name="Garrity G."/>
            <person name="Hugenholtz P."/>
            <person name="Kyrpides N.C."/>
        </authorList>
    </citation>
    <scope>NUCLEOTIDE SEQUENCE [LARGE SCALE GENOMIC DNA]</scope>
    <source>
        <strain evidence="6 7">VKM Ac-2538</strain>
    </source>
</reference>
<keyword evidence="4" id="KW-0804">Transcription</keyword>
<dbReference type="InterPro" id="IPR005561">
    <property type="entry name" value="ANTAR"/>
</dbReference>
<dbReference type="EMBL" id="SLWM01000007">
    <property type="protein sequence ID" value="TCO21879.1"/>
    <property type="molecule type" value="Genomic_DNA"/>
</dbReference>
<evidence type="ECO:0000259" key="5">
    <source>
        <dbReference type="PROSITE" id="PS50921"/>
    </source>
</evidence>
<name>A0ABY2BJ79_9ACTN</name>
<comment type="caution">
    <text evidence="6">The sequence shown here is derived from an EMBL/GenBank/DDBJ whole genome shotgun (WGS) entry which is preliminary data.</text>
</comment>
<dbReference type="SUPFAM" id="SSF52172">
    <property type="entry name" value="CheY-like"/>
    <property type="match status" value="1"/>
</dbReference>
<protein>
    <submittedName>
        <fullName evidence="6">GAF domain-containing protein</fullName>
    </submittedName>
</protein>
<keyword evidence="3" id="KW-0805">Transcription regulation</keyword>
<evidence type="ECO:0000256" key="2">
    <source>
        <dbReference type="ARBA" id="ARBA00022777"/>
    </source>
</evidence>
<evidence type="ECO:0000256" key="3">
    <source>
        <dbReference type="ARBA" id="ARBA00023015"/>
    </source>
</evidence>
<dbReference type="SMART" id="SM01012">
    <property type="entry name" value="ANTAR"/>
    <property type="match status" value="1"/>
</dbReference>
<evidence type="ECO:0000256" key="4">
    <source>
        <dbReference type="ARBA" id="ARBA00023163"/>
    </source>
</evidence>
<organism evidence="6 7">
    <name type="scientific">Kribbella orskensis</name>
    <dbReference type="NCBI Taxonomy" id="2512216"/>
    <lineage>
        <taxon>Bacteria</taxon>
        <taxon>Bacillati</taxon>
        <taxon>Actinomycetota</taxon>
        <taxon>Actinomycetes</taxon>
        <taxon>Propionibacteriales</taxon>
        <taxon>Kribbellaceae</taxon>
        <taxon>Kribbella</taxon>
    </lineage>
</organism>
<dbReference type="RefSeq" id="WP_132190420.1">
    <property type="nucleotide sequence ID" value="NZ_SLWM01000007.1"/>
</dbReference>
<feature type="domain" description="ANTAR" evidence="5">
    <location>
        <begin position="161"/>
        <end position="222"/>
    </location>
</feature>
<keyword evidence="2" id="KW-0418">Kinase</keyword>
<keyword evidence="7" id="KW-1185">Reference proteome</keyword>
<dbReference type="InterPro" id="IPR011006">
    <property type="entry name" value="CheY-like_superfamily"/>
</dbReference>
<dbReference type="SMART" id="SM00065">
    <property type="entry name" value="GAF"/>
    <property type="match status" value="1"/>
</dbReference>
<dbReference type="Proteomes" id="UP000295818">
    <property type="component" value="Unassembled WGS sequence"/>
</dbReference>
<dbReference type="InterPro" id="IPR036388">
    <property type="entry name" value="WH-like_DNA-bd_sf"/>
</dbReference>
<evidence type="ECO:0000256" key="1">
    <source>
        <dbReference type="ARBA" id="ARBA00022679"/>
    </source>
</evidence>
<gene>
    <name evidence="6" type="ORF">EV644_107201</name>
</gene>
<dbReference type="Pfam" id="PF13185">
    <property type="entry name" value="GAF_2"/>
    <property type="match status" value="1"/>
</dbReference>
<proteinExistence type="predicted"/>
<dbReference type="InterPro" id="IPR029016">
    <property type="entry name" value="GAF-like_dom_sf"/>
</dbReference>
<dbReference type="SUPFAM" id="SSF55781">
    <property type="entry name" value="GAF domain-like"/>
    <property type="match status" value="1"/>
</dbReference>
<dbReference type="Gene3D" id="3.30.450.40">
    <property type="match status" value="1"/>
</dbReference>
<evidence type="ECO:0000313" key="7">
    <source>
        <dbReference type="Proteomes" id="UP000295818"/>
    </source>
</evidence>
<dbReference type="Gene3D" id="1.10.10.10">
    <property type="entry name" value="Winged helix-like DNA-binding domain superfamily/Winged helix DNA-binding domain"/>
    <property type="match status" value="1"/>
</dbReference>
<accession>A0ABY2BJ79</accession>
<dbReference type="PIRSF" id="PIRSF036625">
    <property type="entry name" value="GAF_ANTAR"/>
    <property type="match status" value="1"/>
</dbReference>
<dbReference type="InterPro" id="IPR012074">
    <property type="entry name" value="GAF_ANTAR"/>
</dbReference>